<accession>A0ABN2IHR0</accession>
<keyword evidence="3" id="KW-1185">Reference proteome</keyword>
<reference evidence="2 3" key="1">
    <citation type="journal article" date="2019" name="Int. J. Syst. Evol. Microbiol.">
        <title>The Global Catalogue of Microorganisms (GCM) 10K type strain sequencing project: providing services to taxonomists for standard genome sequencing and annotation.</title>
        <authorList>
            <consortium name="The Broad Institute Genomics Platform"/>
            <consortium name="The Broad Institute Genome Sequencing Center for Infectious Disease"/>
            <person name="Wu L."/>
            <person name="Ma J."/>
        </authorList>
    </citation>
    <scope>NUCLEOTIDE SEQUENCE [LARGE SCALE GENOMIC DNA]</scope>
    <source>
        <strain evidence="2 3">JCM 14718</strain>
    </source>
</reference>
<feature type="compositionally biased region" description="Basic and acidic residues" evidence="1">
    <location>
        <begin position="1"/>
        <end position="12"/>
    </location>
</feature>
<comment type="caution">
    <text evidence="2">The sequence shown here is derived from an EMBL/GenBank/DDBJ whole genome shotgun (WGS) entry which is preliminary data.</text>
</comment>
<dbReference type="Proteomes" id="UP001500618">
    <property type="component" value="Unassembled WGS sequence"/>
</dbReference>
<gene>
    <name evidence="2" type="ORF">GCM10009765_63060</name>
</gene>
<feature type="region of interest" description="Disordered" evidence="1">
    <location>
        <begin position="1"/>
        <end position="27"/>
    </location>
</feature>
<dbReference type="EMBL" id="BAAANY010000030">
    <property type="protein sequence ID" value="GAA1705247.1"/>
    <property type="molecule type" value="Genomic_DNA"/>
</dbReference>
<proteinExistence type="predicted"/>
<name>A0ABN2IHR0_9ACTN</name>
<organism evidence="2 3">
    <name type="scientific">Fodinicola feengrottensis</name>
    <dbReference type="NCBI Taxonomy" id="435914"/>
    <lineage>
        <taxon>Bacteria</taxon>
        <taxon>Bacillati</taxon>
        <taxon>Actinomycetota</taxon>
        <taxon>Actinomycetes</taxon>
        <taxon>Mycobacteriales</taxon>
        <taxon>Fodinicola</taxon>
    </lineage>
</organism>
<feature type="region of interest" description="Disordered" evidence="1">
    <location>
        <begin position="74"/>
        <end position="108"/>
    </location>
</feature>
<evidence type="ECO:0000313" key="3">
    <source>
        <dbReference type="Proteomes" id="UP001500618"/>
    </source>
</evidence>
<evidence type="ECO:0000313" key="2">
    <source>
        <dbReference type="EMBL" id="GAA1705247.1"/>
    </source>
</evidence>
<protein>
    <submittedName>
        <fullName evidence="2">Uncharacterized protein</fullName>
    </submittedName>
</protein>
<evidence type="ECO:0000256" key="1">
    <source>
        <dbReference type="SAM" id="MobiDB-lite"/>
    </source>
</evidence>
<sequence>MRERKDWDRAQEKVAAVTGGGNQIRERKPDDWTLTASWGGASPSSTGAVERTIACPQGTGKHLVSHVASDGFNTAIRTPIPPGIKRPGRQSGIRRPGRTSRVVLAPKN</sequence>